<dbReference type="InterPro" id="IPR011856">
    <property type="entry name" value="tRNA_endonuc-like_dom_sf"/>
</dbReference>
<name>A0A918JL11_9BURK</name>
<keyword evidence="4" id="KW-1185">Reference proteome</keyword>
<dbReference type="NCBIfam" id="NF009150">
    <property type="entry name" value="PRK12497.1-3"/>
    <property type="match status" value="1"/>
</dbReference>
<evidence type="ECO:0000256" key="1">
    <source>
        <dbReference type="ARBA" id="ARBA00006738"/>
    </source>
</evidence>
<comment type="caution">
    <text evidence="3">The sequence shown here is derived from an EMBL/GenBank/DDBJ whole genome shotgun (WGS) entry which is preliminary data.</text>
</comment>
<reference evidence="3" key="2">
    <citation type="submission" date="2020-09" db="EMBL/GenBank/DDBJ databases">
        <authorList>
            <person name="Sun Q."/>
            <person name="Kim S."/>
        </authorList>
    </citation>
    <scope>NUCLEOTIDE SEQUENCE</scope>
    <source>
        <strain evidence="3">KCTC 23732</strain>
    </source>
</reference>
<sequence length="157" mass="17922">MTNSHDNTVFELALAAQQKRAKAARKRKPATRKPFYDHKLSPRQTMGLQAEQQAIEYLEKQGLKKVAQNLNCRFGEIDGIMIDGDTLVFIEIRLRNSRRFGGAAASITVAKQRRLQASAAIYLPLLSRKYFGGKTPLCRFDAVCMEHEQIEWIRHAF</sequence>
<reference evidence="3" key="1">
    <citation type="journal article" date="2014" name="Int. J. Syst. Evol. Microbiol.">
        <title>Complete genome sequence of Corynebacterium casei LMG S-19264T (=DSM 44701T), isolated from a smear-ripened cheese.</title>
        <authorList>
            <consortium name="US DOE Joint Genome Institute (JGI-PGF)"/>
            <person name="Walter F."/>
            <person name="Albersmeier A."/>
            <person name="Kalinowski J."/>
            <person name="Ruckert C."/>
        </authorList>
    </citation>
    <scope>NUCLEOTIDE SEQUENCE</scope>
    <source>
        <strain evidence="3">KCTC 23732</strain>
    </source>
</reference>
<accession>A0A918JL11</accession>
<evidence type="ECO:0000256" key="2">
    <source>
        <dbReference type="HAMAP-Rule" id="MF_00048"/>
    </source>
</evidence>
<dbReference type="PANTHER" id="PTHR34039:SF1">
    <property type="entry name" value="UPF0102 PROTEIN YRAN"/>
    <property type="match status" value="1"/>
</dbReference>
<evidence type="ECO:0000313" key="4">
    <source>
        <dbReference type="Proteomes" id="UP000608345"/>
    </source>
</evidence>
<dbReference type="HAMAP" id="MF_00048">
    <property type="entry name" value="UPF0102"/>
    <property type="match status" value="1"/>
</dbReference>
<dbReference type="InterPro" id="IPR011335">
    <property type="entry name" value="Restrct_endonuc-II-like"/>
</dbReference>
<dbReference type="EMBL" id="BMYS01000010">
    <property type="protein sequence ID" value="GGW87385.1"/>
    <property type="molecule type" value="Genomic_DNA"/>
</dbReference>
<organism evidence="3 4">
    <name type="scientific">Advenella faeciporci</name>
    <dbReference type="NCBI Taxonomy" id="797535"/>
    <lineage>
        <taxon>Bacteria</taxon>
        <taxon>Pseudomonadati</taxon>
        <taxon>Pseudomonadota</taxon>
        <taxon>Betaproteobacteria</taxon>
        <taxon>Burkholderiales</taxon>
        <taxon>Alcaligenaceae</taxon>
    </lineage>
</organism>
<dbReference type="SUPFAM" id="SSF52980">
    <property type="entry name" value="Restriction endonuclease-like"/>
    <property type="match status" value="1"/>
</dbReference>
<proteinExistence type="inferred from homology"/>
<dbReference type="PANTHER" id="PTHR34039">
    <property type="entry name" value="UPF0102 PROTEIN YRAN"/>
    <property type="match status" value="1"/>
</dbReference>
<dbReference type="GO" id="GO:0003676">
    <property type="term" value="F:nucleic acid binding"/>
    <property type="evidence" value="ECO:0007669"/>
    <property type="project" value="InterPro"/>
</dbReference>
<dbReference type="Proteomes" id="UP000608345">
    <property type="component" value="Unassembled WGS sequence"/>
</dbReference>
<evidence type="ECO:0000313" key="3">
    <source>
        <dbReference type="EMBL" id="GGW87385.1"/>
    </source>
</evidence>
<gene>
    <name evidence="3" type="ORF">GCM10011450_16690</name>
</gene>
<protein>
    <recommendedName>
        <fullName evidence="2">UPF0102 protein GCM10011450_16690</fullName>
    </recommendedName>
</protein>
<dbReference type="NCBIfam" id="TIGR00252">
    <property type="entry name" value="YraN family protein"/>
    <property type="match status" value="1"/>
</dbReference>
<dbReference type="InterPro" id="IPR003509">
    <property type="entry name" value="UPF0102_YraN-like"/>
</dbReference>
<dbReference type="RefSeq" id="WP_189385037.1">
    <property type="nucleotide sequence ID" value="NZ_BAABFY010000014.1"/>
</dbReference>
<dbReference type="AlphaFoldDB" id="A0A918JL11"/>
<comment type="similarity">
    <text evidence="1 2">Belongs to the UPF0102 family.</text>
</comment>
<dbReference type="Gene3D" id="3.40.1350.10">
    <property type="match status" value="1"/>
</dbReference>
<dbReference type="Pfam" id="PF02021">
    <property type="entry name" value="UPF0102"/>
    <property type="match status" value="1"/>
</dbReference>